<dbReference type="PANTHER" id="PTHR28608">
    <property type="entry name" value="INTEGRATOR COMPLEX SUBUNIT 2"/>
    <property type="match status" value="1"/>
</dbReference>
<keyword evidence="3" id="KW-1185">Reference proteome</keyword>
<feature type="compositionally biased region" description="Acidic residues" evidence="1">
    <location>
        <begin position="1"/>
        <end position="16"/>
    </location>
</feature>
<reference evidence="2 3" key="1">
    <citation type="journal article" date="2013" name="Genome Biol.">
        <title>Genome of Acanthamoeba castellanii highlights extensive lateral gene transfer and early evolution of tyrosine kinase signaling.</title>
        <authorList>
            <person name="Clarke M."/>
            <person name="Lohan A.J."/>
            <person name="Liu B."/>
            <person name="Lagkouvardos I."/>
            <person name="Roy S."/>
            <person name="Zafar N."/>
            <person name="Bertelli C."/>
            <person name="Schilde C."/>
            <person name="Kianianmomeni A."/>
            <person name="Burglin T.R."/>
            <person name="Frech C."/>
            <person name="Turcotte B."/>
            <person name="Kopec K.O."/>
            <person name="Synnott J.M."/>
            <person name="Choo C."/>
            <person name="Paponov I."/>
            <person name="Finkler A."/>
            <person name="Soon Heng Tan C."/>
            <person name="Hutchins A.P."/>
            <person name="Weinmeier T."/>
            <person name="Rattei T."/>
            <person name="Chu J.S."/>
            <person name="Gimenez G."/>
            <person name="Irimia M."/>
            <person name="Rigden D.J."/>
            <person name="Fitzpatrick D.A."/>
            <person name="Lorenzo-Morales J."/>
            <person name="Bateman A."/>
            <person name="Chiu C.H."/>
            <person name="Tang P."/>
            <person name="Hegemann P."/>
            <person name="Fromm H."/>
            <person name="Raoult D."/>
            <person name="Greub G."/>
            <person name="Miranda-Saavedra D."/>
            <person name="Chen N."/>
            <person name="Nash P."/>
            <person name="Ginger M.L."/>
            <person name="Horn M."/>
            <person name="Schaap P."/>
            <person name="Caler L."/>
            <person name="Loftus B."/>
        </authorList>
    </citation>
    <scope>NUCLEOTIDE SEQUENCE [LARGE SCALE GENOMIC DNA]</scope>
    <source>
        <strain evidence="2 3">Neff</strain>
    </source>
</reference>
<feature type="region of interest" description="Disordered" evidence="1">
    <location>
        <begin position="1"/>
        <end position="36"/>
    </location>
</feature>
<evidence type="ECO:0000313" key="3">
    <source>
        <dbReference type="Proteomes" id="UP000011083"/>
    </source>
</evidence>
<organism evidence="2 3">
    <name type="scientific">Acanthamoeba castellanii (strain ATCC 30010 / Neff)</name>
    <dbReference type="NCBI Taxonomy" id="1257118"/>
    <lineage>
        <taxon>Eukaryota</taxon>
        <taxon>Amoebozoa</taxon>
        <taxon>Discosea</taxon>
        <taxon>Longamoebia</taxon>
        <taxon>Centramoebida</taxon>
        <taxon>Acanthamoebidae</taxon>
        <taxon>Acanthamoeba</taxon>
    </lineage>
</organism>
<dbReference type="AlphaFoldDB" id="L8GVY6"/>
<name>L8GVY6_ACACF</name>
<dbReference type="GO" id="GO:0032039">
    <property type="term" value="C:integrator complex"/>
    <property type="evidence" value="ECO:0007669"/>
    <property type="project" value="InterPro"/>
</dbReference>
<dbReference type="VEuPathDB" id="AmoebaDB:ACA1_382520"/>
<dbReference type="RefSeq" id="XP_004338786.1">
    <property type="nucleotide sequence ID" value="XM_004338738.1"/>
</dbReference>
<dbReference type="InterPro" id="IPR029321">
    <property type="entry name" value="INTS2"/>
</dbReference>
<dbReference type="EMBL" id="KB007982">
    <property type="protein sequence ID" value="ELR16773.1"/>
    <property type="molecule type" value="Genomic_DNA"/>
</dbReference>
<dbReference type="GeneID" id="14917498"/>
<evidence type="ECO:0000313" key="2">
    <source>
        <dbReference type="EMBL" id="ELR16773.1"/>
    </source>
</evidence>
<protein>
    <submittedName>
        <fullName evidence="2">Integrator complex subunit 2, putative</fullName>
    </submittedName>
</protein>
<gene>
    <name evidence="2" type="ORF">ACA1_382520</name>
</gene>
<dbReference type="Proteomes" id="UP000011083">
    <property type="component" value="Unassembled WGS sequence"/>
</dbReference>
<sequence length="306" mass="33815">MEMEGDEGMMETEEEWGTAPVASSSGPAGNGEKKSEEWGAFESILDEKSSANAQQQQQMVEEVVTCLPYLVRVALANPAHSILFQKLHALPQLNSVLAYLALDIDAVEDPLEAELQRKRKTGSTNPAEGSLVFQYGEGLVSEFETGSEEVKMRLFLSELHNVMDHVRLANASKSRGATRSFPAYHSEIFGDELYLEELGFILPIAMLRLRRAPLSLEAVIEALLCVDLGGRLLRILFFNMPALRDEILLTLIKCAAAAPHLVTEVLLDLCSLSATIALFVRTWVMQQHQLPGLALKLTITHIKDEV</sequence>
<dbReference type="GO" id="GO:0034472">
    <property type="term" value="P:snRNA 3'-end processing"/>
    <property type="evidence" value="ECO:0007669"/>
    <property type="project" value="TreeGrafter"/>
</dbReference>
<dbReference type="Pfam" id="PF14750">
    <property type="entry name" value="INTS2"/>
    <property type="match status" value="1"/>
</dbReference>
<dbReference type="KEGG" id="acan:ACA1_382520"/>
<dbReference type="PANTHER" id="PTHR28608:SF1">
    <property type="entry name" value="INTEGRATOR COMPLEX SUBUNIT 2"/>
    <property type="match status" value="1"/>
</dbReference>
<accession>L8GVY6</accession>
<dbReference type="OrthoDB" id="70899at2759"/>
<proteinExistence type="predicted"/>
<evidence type="ECO:0000256" key="1">
    <source>
        <dbReference type="SAM" id="MobiDB-lite"/>
    </source>
</evidence>
<dbReference type="STRING" id="1257118.L8GVY6"/>